<proteinExistence type="predicted"/>
<keyword evidence="2" id="KW-1185">Reference proteome</keyword>
<evidence type="ECO:0000313" key="2">
    <source>
        <dbReference type="Proteomes" id="UP000198984"/>
    </source>
</evidence>
<reference evidence="1 2" key="1">
    <citation type="submission" date="2016-10" db="EMBL/GenBank/DDBJ databases">
        <authorList>
            <person name="de Groot N.N."/>
        </authorList>
    </citation>
    <scope>NUCLEOTIDE SEQUENCE [LARGE SCALE GENOMIC DNA]</scope>
    <source>
        <strain evidence="1 2">DSM 21039</strain>
    </source>
</reference>
<sequence length="41" mass="4887">MMHLGKENASCSNIDIRFNRYFKLKDLSVINFINETFNFNT</sequence>
<organism evidence="1 2">
    <name type="scientific">Chitinophaga rupis</name>
    <dbReference type="NCBI Taxonomy" id="573321"/>
    <lineage>
        <taxon>Bacteria</taxon>
        <taxon>Pseudomonadati</taxon>
        <taxon>Bacteroidota</taxon>
        <taxon>Chitinophagia</taxon>
        <taxon>Chitinophagales</taxon>
        <taxon>Chitinophagaceae</taxon>
        <taxon>Chitinophaga</taxon>
    </lineage>
</organism>
<dbReference type="AlphaFoldDB" id="A0A1H7QKN7"/>
<accession>A0A1H7QKN7</accession>
<name>A0A1H7QKN7_9BACT</name>
<dbReference type="Proteomes" id="UP000198984">
    <property type="component" value="Unassembled WGS sequence"/>
</dbReference>
<protein>
    <submittedName>
        <fullName evidence="1">Uncharacterized protein</fullName>
    </submittedName>
</protein>
<gene>
    <name evidence="1" type="ORF">SAMN04488505_102371</name>
</gene>
<evidence type="ECO:0000313" key="1">
    <source>
        <dbReference type="EMBL" id="SEL48338.1"/>
    </source>
</evidence>
<dbReference type="EMBL" id="FOBB01000002">
    <property type="protein sequence ID" value="SEL48338.1"/>
    <property type="molecule type" value="Genomic_DNA"/>
</dbReference>